<evidence type="ECO:0000313" key="9">
    <source>
        <dbReference type="Proteomes" id="UP000182444"/>
    </source>
</evidence>
<dbReference type="PROSITE" id="PS00675">
    <property type="entry name" value="SIGMA54_INTERACT_1"/>
    <property type="match status" value="1"/>
</dbReference>
<dbReference type="CDD" id="cd01850">
    <property type="entry name" value="CDC_Septin"/>
    <property type="match status" value="1"/>
</dbReference>
<dbReference type="Proteomes" id="UP000182444">
    <property type="component" value="Chromosome 1F"/>
</dbReference>
<dbReference type="EMBL" id="CP017558">
    <property type="protein sequence ID" value="AOW07757.1"/>
    <property type="molecule type" value="Genomic_DNA"/>
</dbReference>
<dbReference type="InterPro" id="IPR016491">
    <property type="entry name" value="Septin"/>
</dbReference>
<evidence type="ECO:0000313" key="8">
    <source>
        <dbReference type="EMBL" id="RDW22738.1"/>
    </source>
</evidence>
<dbReference type="PROSITE" id="PS51719">
    <property type="entry name" value="G_SEPTIN"/>
    <property type="match status" value="1"/>
</dbReference>
<evidence type="ECO:0000256" key="4">
    <source>
        <dbReference type="RuleBase" id="RU004560"/>
    </source>
</evidence>
<dbReference type="eggNOG" id="KOG2655">
    <property type="taxonomic scope" value="Eukaryota"/>
</dbReference>
<dbReference type="SUPFAM" id="SSF52540">
    <property type="entry name" value="P-loop containing nucleoside triphosphate hydrolases"/>
    <property type="match status" value="1"/>
</dbReference>
<dbReference type="PANTHER" id="PTHR18884">
    <property type="entry name" value="SEPTIN"/>
    <property type="match status" value="1"/>
</dbReference>
<keyword evidence="2 4" id="KW-0547">Nucleotide-binding</keyword>
<organism evidence="7 9">
    <name type="scientific">Yarrowia lipolytica</name>
    <name type="common">Candida lipolytica</name>
    <dbReference type="NCBI Taxonomy" id="4952"/>
    <lineage>
        <taxon>Eukaryota</taxon>
        <taxon>Fungi</taxon>
        <taxon>Dikarya</taxon>
        <taxon>Ascomycota</taxon>
        <taxon>Saccharomycotina</taxon>
        <taxon>Dipodascomycetes</taxon>
        <taxon>Dipodascales</taxon>
        <taxon>Dipodascales incertae sedis</taxon>
        <taxon>Yarrowia</taxon>
    </lineage>
</organism>
<name>A0A1D8NQ43_YARLL</name>
<evidence type="ECO:0000256" key="1">
    <source>
        <dbReference type="ARBA" id="ARBA00004266"/>
    </source>
</evidence>
<dbReference type="Proteomes" id="UP000256601">
    <property type="component" value="Unassembled WGS sequence"/>
</dbReference>
<dbReference type="Gene3D" id="3.40.50.300">
    <property type="entry name" value="P-loop containing nucleotide triphosphate hydrolases"/>
    <property type="match status" value="1"/>
</dbReference>
<evidence type="ECO:0000256" key="2">
    <source>
        <dbReference type="ARBA" id="ARBA00022741"/>
    </source>
</evidence>
<dbReference type="VEuPathDB" id="FungiDB:YALI0_F26873g"/>
<reference evidence="8 10" key="2">
    <citation type="submission" date="2018-07" db="EMBL/GenBank/DDBJ databases">
        <title>Draft Genome Assemblies for Five Robust Yarrowia lipolytica Strains Exhibiting High Lipid Production and Pentose Sugar Utilization and Sugar Alcohol Secretion from Undetoxified Lignocellulosic Biomass Hydrolysates.</title>
        <authorList>
            <consortium name="DOE Joint Genome Institute"/>
            <person name="Walker C."/>
            <person name="Ryu S."/>
            <person name="Na H."/>
            <person name="Zane M."/>
            <person name="LaButti K."/>
            <person name="Lipzen A."/>
            <person name="Haridas S."/>
            <person name="Barry K."/>
            <person name="Grigoriev I.V."/>
            <person name="Quarterman J."/>
            <person name="Slininger P."/>
            <person name="Dien B."/>
            <person name="Trinh C.T."/>
        </authorList>
    </citation>
    <scope>NUCLEOTIDE SEQUENCE [LARGE SCALE GENOMIC DNA]</scope>
    <source>
        <strain evidence="8 10">YB392</strain>
    </source>
</reference>
<comment type="subcellular location">
    <subcellularLocation>
        <location evidence="1">Bud neck</location>
    </subcellularLocation>
</comment>
<dbReference type="AlphaFoldDB" id="A0A1D8NQ43"/>
<dbReference type="InterPro" id="IPR027417">
    <property type="entry name" value="P-loop_NTPase"/>
</dbReference>
<feature type="region of interest" description="Disordered" evidence="5">
    <location>
        <begin position="125"/>
        <end position="154"/>
    </location>
</feature>
<reference evidence="7 9" key="1">
    <citation type="journal article" date="2016" name="PLoS ONE">
        <title>Sequence Assembly of Yarrowia lipolytica Strain W29/CLIB89 Shows Transposable Element Diversity.</title>
        <authorList>
            <person name="Magnan C."/>
            <person name="Yu J."/>
            <person name="Chang I."/>
            <person name="Jahn E."/>
            <person name="Kanomata Y."/>
            <person name="Wu J."/>
            <person name="Zeller M."/>
            <person name="Oakes M."/>
            <person name="Baldi P."/>
            <person name="Sandmeyer S."/>
        </authorList>
    </citation>
    <scope>NUCLEOTIDE SEQUENCE [LARGE SCALE GENOMIC DNA]</scope>
    <source>
        <strain evidence="7">CLIB89</strain>
        <strain evidence="9">CLIB89(W29)</strain>
    </source>
</reference>
<dbReference type="PIRSF" id="PIRSF006698">
    <property type="entry name" value="Septin"/>
    <property type="match status" value="1"/>
</dbReference>
<dbReference type="GO" id="GO:0032156">
    <property type="term" value="C:septin cytoskeleton"/>
    <property type="evidence" value="ECO:0007669"/>
    <property type="project" value="UniProtKB-ARBA"/>
</dbReference>
<evidence type="ECO:0000313" key="7">
    <source>
        <dbReference type="EMBL" id="AOW07757.1"/>
    </source>
</evidence>
<sequence length="505" mass="57223">MSLDTPDSLARDFSAKLFTSEKQLEPMSDAVLPPSYSAATSEADMSDVSTYSECKATTIPAPEEENKGMTDVPVQISTLPDQRRDIVAKKGAVFNLMVVGESGTGKTTFLNTLFADELLKRVGSRRRPFPFGGQEEESAYEYTGDESANSQHHRTTKIESATFDLEEEGVTVRFTVIDTPGFGNYVNNTNSWVPIVEYLDDQHRQYLVQEEQPERSRIRDVRVHVCVYFLKPGYRLMPLDIRAMKELSKRVNLIPVVSKADTFTIPEMEAFKANVRAAIDAHKIQIYTPSDDYNLGSLYTSEVPLSIIGCHDSVMGRDGQQTRGRQYAWGVAEVDNPDHCDFVRLREIMMSHCMLDLIDTTVEQHYASYRMQKIELARSAMKDAGASEEDITAQPFCMLLRKSAAQLQEHDISNSIKFQAKVVELNRRFAKIVEKQEENFSNWETELTQKQDEFNADIKKIHRDVIDLEAAVDILSYRVRNDPKDTGGRISKGKANVADIFHRDR</sequence>
<accession>A0A1D8NQ43</accession>
<comment type="similarity">
    <text evidence="4">Belongs to the TRAFAC class TrmE-Era-EngA-EngB-Septin-like GTPase superfamily. Septin GTPase family.</text>
</comment>
<protein>
    <submittedName>
        <fullName evidence="8">Septin-domain-containing protein</fullName>
    </submittedName>
</protein>
<evidence type="ECO:0000259" key="6">
    <source>
        <dbReference type="PROSITE" id="PS51719"/>
    </source>
</evidence>
<evidence type="ECO:0000256" key="3">
    <source>
        <dbReference type="ARBA" id="ARBA00023134"/>
    </source>
</evidence>
<feature type="domain" description="Septin-type G" evidence="6">
    <location>
        <begin position="90"/>
        <end position="376"/>
    </location>
</feature>
<dbReference type="Pfam" id="PF00735">
    <property type="entry name" value="Septin"/>
    <property type="match status" value="1"/>
</dbReference>
<dbReference type="GO" id="GO:0005935">
    <property type="term" value="C:cellular bud neck"/>
    <property type="evidence" value="ECO:0007669"/>
    <property type="project" value="UniProtKB-SubCell"/>
</dbReference>
<keyword evidence="3 4" id="KW-0342">GTP-binding</keyword>
<gene>
    <name evidence="8" type="ORF">B0I71DRAFT_125705</name>
    <name evidence="7" type="ORF">YALI1_F34236g</name>
</gene>
<dbReference type="EMBL" id="KZ859160">
    <property type="protein sequence ID" value="RDW22738.1"/>
    <property type="molecule type" value="Genomic_DNA"/>
</dbReference>
<proteinExistence type="inferred from homology"/>
<dbReference type="GO" id="GO:0005938">
    <property type="term" value="C:cell cortex"/>
    <property type="evidence" value="ECO:0007669"/>
    <property type="project" value="UniProtKB-ARBA"/>
</dbReference>
<dbReference type="GO" id="GO:0005525">
    <property type="term" value="F:GTP binding"/>
    <property type="evidence" value="ECO:0007669"/>
    <property type="project" value="UniProtKB-KW"/>
</dbReference>
<dbReference type="VEuPathDB" id="FungiDB:YALI1_F34236g"/>
<dbReference type="InterPro" id="IPR030379">
    <property type="entry name" value="G_SEPTIN_dom"/>
</dbReference>
<evidence type="ECO:0000256" key="5">
    <source>
        <dbReference type="SAM" id="MobiDB-lite"/>
    </source>
</evidence>
<evidence type="ECO:0000313" key="10">
    <source>
        <dbReference type="Proteomes" id="UP000256601"/>
    </source>
</evidence>
<dbReference type="InterPro" id="IPR025662">
    <property type="entry name" value="Sigma_54_int_dom_ATP-bd_1"/>
</dbReference>